<organism evidence="1 2">
    <name type="scientific">Pseudochelatococcus lubricantis</name>
    <dbReference type="NCBI Taxonomy" id="1538102"/>
    <lineage>
        <taxon>Bacteria</taxon>
        <taxon>Pseudomonadati</taxon>
        <taxon>Pseudomonadota</taxon>
        <taxon>Alphaproteobacteria</taxon>
        <taxon>Hyphomicrobiales</taxon>
        <taxon>Chelatococcaceae</taxon>
        <taxon>Pseudochelatococcus</taxon>
    </lineage>
</organism>
<reference evidence="1 2" key="1">
    <citation type="submission" date="2020-03" db="EMBL/GenBank/DDBJ databases">
        <title>Genomic Encyclopedia of Type Strains, Phase IV (KMG-IV): sequencing the most valuable type-strain genomes for metagenomic binning, comparative biology and taxonomic classification.</title>
        <authorList>
            <person name="Goeker M."/>
        </authorList>
    </citation>
    <scope>NUCLEOTIDE SEQUENCE [LARGE SCALE GENOMIC DNA]</scope>
    <source>
        <strain evidence="1 2">DSM 103870</strain>
    </source>
</reference>
<dbReference type="Proteomes" id="UP001429580">
    <property type="component" value="Unassembled WGS sequence"/>
</dbReference>
<sequence>MFGTGSGLDARLQDLATAIDTRFEIHVVRAAQLARVLVLDIGRVSQRIGGTAVAAFCWRGFSFWNGHNSTPINGDDPAIRTQPIHVQISMGCGLLQDSIPFGQRFLTVAAAIRDSRAAAVAVRRPCLMERALRLKRFQAKWVPVCMKKARNIKNL</sequence>
<accession>A0ABX0UYN3</accession>
<proteinExistence type="predicted"/>
<name>A0ABX0UYN3_9HYPH</name>
<keyword evidence="2" id="KW-1185">Reference proteome</keyword>
<gene>
    <name evidence="1" type="ORF">FHS82_000826</name>
</gene>
<comment type="caution">
    <text evidence="1">The sequence shown here is derived from an EMBL/GenBank/DDBJ whole genome shotgun (WGS) entry which is preliminary data.</text>
</comment>
<protein>
    <submittedName>
        <fullName evidence="1">Uncharacterized protein</fullName>
    </submittedName>
</protein>
<evidence type="ECO:0000313" key="1">
    <source>
        <dbReference type="EMBL" id="NIJ57000.1"/>
    </source>
</evidence>
<dbReference type="EMBL" id="JAASQI010000002">
    <property type="protein sequence ID" value="NIJ57000.1"/>
    <property type="molecule type" value="Genomic_DNA"/>
</dbReference>
<evidence type="ECO:0000313" key="2">
    <source>
        <dbReference type="Proteomes" id="UP001429580"/>
    </source>
</evidence>